<reference evidence="2" key="2">
    <citation type="submission" date="2021-03" db="EMBL/GenBank/DDBJ databases">
        <authorList>
            <person name="Alouane T."/>
            <person name="Langin T."/>
            <person name="Bonhomme L."/>
        </authorList>
    </citation>
    <scope>NUCLEOTIDE SEQUENCE</scope>
    <source>
        <strain evidence="2">MDC_Fg202</strain>
    </source>
</reference>
<reference evidence="3" key="1">
    <citation type="submission" date="2019-04" db="EMBL/GenBank/DDBJ databases">
        <authorList>
            <person name="Melise S."/>
            <person name="Noan J."/>
            <person name="Okalmin O."/>
        </authorList>
    </citation>
    <scope>NUCLEOTIDE SEQUENCE</scope>
    <source>
        <strain evidence="3">FN9</strain>
    </source>
</reference>
<dbReference type="Proteomes" id="UP000746612">
    <property type="component" value="Unassembled WGS sequence"/>
</dbReference>
<feature type="compositionally biased region" description="Polar residues" evidence="1">
    <location>
        <begin position="45"/>
        <end position="58"/>
    </location>
</feature>
<dbReference type="AlphaFoldDB" id="A0A4E9EGY4"/>
<evidence type="ECO:0000313" key="3">
    <source>
        <dbReference type="EMBL" id="VIO62197.1"/>
    </source>
</evidence>
<sequence length="141" mass="16338">MARGDYVRLDEDRSLRRQVLDRDRECGPKKNAKPWERFRRRGKIQNETTNRHLQAPNSIPTQAIVHPLACHPLDVTWRVAENKGEARAEDHHKADHCKEGDGISIEFTHNHPCREDGEDEDLRCLWIPSSDDEADEEAARP</sequence>
<protein>
    <submittedName>
        <fullName evidence="3">Uncharacterized protein</fullName>
    </submittedName>
</protein>
<accession>A0A4E9EGY4</accession>
<gene>
    <name evidence="3" type="ORF">FUG_LOCUS471371</name>
    <name evidence="2" type="ORF">MDCFG202_LOCUS495279</name>
</gene>
<dbReference type="EMBL" id="CAJPIJ010000179">
    <property type="protein sequence ID" value="CAG2004074.1"/>
    <property type="molecule type" value="Genomic_DNA"/>
</dbReference>
<feature type="region of interest" description="Disordered" evidence="1">
    <location>
        <begin position="24"/>
        <end position="58"/>
    </location>
</feature>
<name>A0A4E9EGY4_GIBZA</name>
<evidence type="ECO:0000256" key="1">
    <source>
        <dbReference type="SAM" id="MobiDB-lite"/>
    </source>
</evidence>
<feature type="compositionally biased region" description="Basic and acidic residues" evidence="1">
    <location>
        <begin position="24"/>
        <end position="37"/>
    </location>
</feature>
<dbReference type="EMBL" id="CAAKMV010000160">
    <property type="protein sequence ID" value="VIO62197.1"/>
    <property type="molecule type" value="Genomic_DNA"/>
</dbReference>
<organism evidence="3">
    <name type="scientific">Gibberella zeae</name>
    <name type="common">Wheat head blight fungus</name>
    <name type="synonym">Fusarium graminearum</name>
    <dbReference type="NCBI Taxonomy" id="5518"/>
    <lineage>
        <taxon>Eukaryota</taxon>
        <taxon>Fungi</taxon>
        <taxon>Dikarya</taxon>
        <taxon>Ascomycota</taxon>
        <taxon>Pezizomycotina</taxon>
        <taxon>Sordariomycetes</taxon>
        <taxon>Hypocreomycetidae</taxon>
        <taxon>Hypocreales</taxon>
        <taxon>Nectriaceae</taxon>
        <taxon>Fusarium</taxon>
    </lineage>
</organism>
<evidence type="ECO:0000313" key="2">
    <source>
        <dbReference type="EMBL" id="CAG2004074.1"/>
    </source>
</evidence>
<proteinExistence type="predicted"/>